<dbReference type="GO" id="GO:0004540">
    <property type="term" value="F:RNA nuclease activity"/>
    <property type="evidence" value="ECO:0007669"/>
    <property type="project" value="InterPro"/>
</dbReference>
<dbReference type="EMBL" id="LYPA01000038">
    <property type="protein sequence ID" value="OBR67315.1"/>
    <property type="molecule type" value="Genomic_DNA"/>
</dbReference>
<dbReference type="GO" id="GO:0005737">
    <property type="term" value="C:cytoplasm"/>
    <property type="evidence" value="ECO:0007669"/>
    <property type="project" value="TreeGrafter"/>
</dbReference>
<organism evidence="7 8">
    <name type="scientific">Paenibacillus oryzae</name>
    <dbReference type="NCBI Taxonomy" id="1844972"/>
    <lineage>
        <taxon>Bacteria</taxon>
        <taxon>Bacillati</taxon>
        <taxon>Bacillota</taxon>
        <taxon>Bacilli</taxon>
        <taxon>Bacillales</taxon>
        <taxon>Paenibacillaceae</taxon>
        <taxon>Paenibacillus</taxon>
    </lineage>
</organism>
<sequence length="419" mass="46188">MKQLLLHVEDNSLQTAVVQDGVLIQFYMERSAGSSLVGNVYLGKIVNVLPGMEAAFVDIGLGKNAFLYIDDLLHPHADKQPRQKPAIQEIARPGQVVAVQIVKDPIGGKGARVTTHFNLPGRYLVYMPEAGYVGVSKKIGSESERERLRLIGESIRQGQEGIIMRTAAVGESEEALSSDAGKLRRLWDHIVTKTTASNAPCQLHVEAGLLHRVIRDTVASDIGEIWIDHEAKFQEAQSLLGEMAPALKERLKLYIPQDGRELFRYFDVEEQLETAFARKIPLASGGYLICEETEALTVIDVNTGKFTGNNSLEDTVYRTNLEAAELIPRLLRIRDVGGIVIIDFIDMERDESRSSILARMTEEAKEDGTKCSIVGWTRLGLMELTRKKSREAASVRKGELCAACGGTGRQKTAESGNKS</sequence>
<keyword evidence="2" id="KW-0479">Metal-binding</keyword>
<evidence type="ECO:0000313" key="8">
    <source>
        <dbReference type="Proteomes" id="UP000092024"/>
    </source>
</evidence>
<gene>
    <name evidence="7" type="ORF">A7K91_19030</name>
</gene>
<feature type="domain" description="S1 motif" evidence="6">
    <location>
        <begin position="38"/>
        <end position="103"/>
    </location>
</feature>
<evidence type="ECO:0000256" key="5">
    <source>
        <dbReference type="ARBA" id="ARBA00022884"/>
    </source>
</evidence>
<evidence type="ECO:0000259" key="6">
    <source>
        <dbReference type="PROSITE" id="PS50126"/>
    </source>
</evidence>
<dbReference type="PANTHER" id="PTHR30001:SF0">
    <property type="entry name" value="RIBONUCLEASE G"/>
    <property type="match status" value="1"/>
</dbReference>
<name>A0A1A5YPJ9_9BACL</name>
<dbReference type="STRING" id="1844972.A7K91_19030"/>
<dbReference type="Gene3D" id="2.40.50.140">
    <property type="entry name" value="Nucleic acid-binding proteins"/>
    <property type="match status" value="1"/>
</dbReference>
<reference evidence="7 8" key="1">
    <citation type="submission" date="2016-05" db="EMBL/GenBank/DDBJ databases">
        <title>Paenibacillus oryzae. sp. nov., isolated from the rice root.</title>
        <authorList>
            <person name="Zhang J."/>
            <person name="Zhang X."/>
        </authorList>
    </citation>
    <scope>NUCLEOTIDE SEQUENCE [LARGE SCALE GENOMIC DNA]</scope>
    <source>
        <strain evidence="7 8">1DrF-4</strain>
    </source>
</reference>
<dbReference type="GO" id="GO:0003723">
    <property type="term" value="F:RNA binding"/>
    <property type="evidence" value="ECO:0007669"/>
    <property type="project" value="UniProtKB-KW"/>
</dbReference>
<dbReference type="NCBIfam" id="TIGR00757">
    <property type="entry name" value="RNaseEG"/>
    <property type="match status" value="1"/>
</dbReference>
<keyword evidence="8" id="KW-1185">Reference proteome</keyword>
<dbReference type="InterPro" id="IPR004659">
    <property type="entry name" value="RNase_E/G"/>
</dbReference>
<comment type="cofactor">
    <cofactor evidence="1">
        <name>Mg(2+)</name>
        <dbReference type="ChEBI" id="CHEBI:18420"/>
    </cofactor>
</comment>
<proteinExistence type="predicted"/>
<keyword evidence="3" id="KW-0378">Hydrolase</keyword>
<dbReference type="SUPFAM" id="SSF50249">
    <property type="entry name" value="Nucleic acid-binding proteins"/>
    <property type="match status" value="1"/>
</dbReference>
<dbReference type="InterPro" id="IPR019307">
    <property type="entry name" value="RNA-bd_AU-1/RNase_E/G"/>
</dbReference>
<dbReference type="PROSITE" id="PS50126">
    <property type="entry name" value="S1"/>
    <property type="match status" value="1"/>
</dbReference>
<protein>
    <submittedName>
        <fullName evidence="7">Ribonuclease</fullName>
    </submittedName>
</protein>
<dbReference type="SMART" id="SM00316">
    <property type="entry name" value="S1"/>
    <property type="match status" value="1"/>
</dbReference>
<dbReference type="GO" id="GO:0046872">
    <property type="term" value="F:metal ion binding"/>
    <property type="evidence" value="ECO:0007669"/>
    <property type="project" value="UniProtKB-KW"/>
</dbReference>
<dbReference type="InterPro" id="IPR012340">
    <property type="entry name" value="NA-bd_OB-fold"/>
</dbReference>
<evidence type="ECO:0000256" key="2">
    <source>
        <dbReference type="ARBA" id="ARBA00022723"/>
    </source>
</evidence>
<evidence type="ECO:0000256" key="4">
    <source>
        <dbReference type="ARBA" id="ARBA00022842"/>
    </source>
</evidence>
<evidence type="ECO:0000256" key="1">
    <source>
        <dbReference type="ARBA" id="ARBA00001946"/>
    </source>
</evidence>
<accession>A0A1A5YPJ9</accession>
<dbReference type="Pfam" id="PF10150">
    <property type="entry name" value="RNase_E_G"/>
    <property type="match status" value="1"/>
</dbReference>
<dbReference type="Proteomes" id="UP000092024">
    <property type="component" value="Unassembled WGS sequence"/>
</dbReference>
<comment type="caution">
    <text evidence="7">The sequence shown here is derived from an EMBL/GenBank/DDBJ whole genome shotgun (WGS) entry which is preliminary data.</text>
</comment>
<dbReference type="GO" id="GO:0006364">
    <property type="term" value="P:rRNA processing"/>
    <property type="evidence" value="ECO:0007669"/>
    <property type="project" value="TreeGrafter"/>
</dbReference>
<evidence type="ECO:0000313" key="7">
    <source>
        <dbReference type="EMBL" id="OBR67315.1"/>
    </source>
</evidence>
<dbReference type="AlphaFoldDB" id="A0A1A5YPJ9"/>
<keyword evidence="5" id="KW-0694">RNA-binding</keyword>
<dbReference type="PANTHER" id="PTHR30001">
    <property type="entry name" value="RIBONUCLEASE"/>
    <property type="match status" value="1"/>
</dbReference>
<dbReference type="InterPro" id="IPR003029">
    <property type="entry name" value="S1_domain"/>
</dbReference>
<evidence type="ECO:0000256" key="3">
    <source>
        <dbReference type="ARBA" id="ARBA00022801"/>
    </source>
</evidence>
<dbReference type="GO" id="GO:0016787">
    <property type="term" value="F:hydrolase activity"/>
    <property type="evidence" value="ECO:0007669"/>
    <property type="project" value="UniProtKB-KW"/>
</dbReference>
<dbReference type="CDD" id="cd04453">
    <property type="entry name" value="S1_RNase_E"/>
    <property type="match status" value="1"/>
</dbReference>
<dbReference type="OrthoDB" id="9804278at2"/>
<dbReference type="RefSeq" id="WP_068680625.1">
    <property type="nucleotide sequence ID" value="NZ_LYPA01000038.1"/>
</dbReference>
<keyword evidence="4" id="KW-0460">Magnesium</keyword>